<comment type="caution">
    <text evidence="6">The sequence shown here is derived from an EMBL/GenBank/DDBJ whole genome shotgun (WGS) entry which is preliminary data.</text>
</comment>
<feature type="signal peptide" evidence="5">
    <location>
        <begin position="1"/>
        <end position="27"/>
    </location>
</feature>
<evidence type="ECO:0000256" key="4">
    <source>
        <dbReference type="ARBA" id="ARBA00022764"/>
    </source>
</evidence>
<dbReference type="GO" id="GO:0030288">
    <property type="term" value="C:outer membrane-bounded periplasmic space"/>
    <property type="evidence" value="ECO:0007669"/>
    <property type="project" value="TreeGrafter"/>
</dbReference>
<proteinExistence type="predicted"/>
<accession>A0A9X2VGT4</accession>
<dbReference type="InterPro" id="IPR006059">
    <property type="entry name" value="SBP"/>
</dbReference>
<name>A0A9X2VGT4_9PSEU</name>
<evidence type="ECO:0000313" key="6">
    <source>
        <dbReference type="EMBL" id="MCS7475852.1"/>
    </source>
</evidence>
<dbReference type="Proteomes" id="UP001141259">
    <property type="component" value="Unassembled WGS sequence"/>
</dbReference>
<dbReference type="Pfam" id="PF13416">
    <property type="entry name" value="SBP_bac_8"/>
    <property type="match status" value="1"/>
</dbReference>
<evidence type="ECO:0000256" key="1">
    <source>
        <dbReference type="ARBA" id="ARBA00004418"/>
    </source>
</evidence>
<evidence type="ECO:0000256" key="5">
    <source>
        <dbReference type="SAM" id="SignalP"/>
    </source>
</evidence>
<reference evidence="6" key="1">
    <citation type="submission" date="2022-08" db="EMBL/GenBank/DDBJ databases">
        <authorList>
            <person name="Tistechok S."/>
            <person name="Samborskyy M."/>
            <person name="Roman I."/>
        </authorList>
    </citation>
    <scope>NUCLEOTIDE SEQUENCE</scope>
    <source>
        <strain evidence="6">DSM 103496</strain>
    </source>
</reference>
<dbReference type="GO" id="GO:0030975">
    <property type="term" value="F:thiamine binding"/>
    <property type="evidence" value="ECO:0007669"/>
    <property type="project" value="TreeGrafter"/>
</dbReference>
<dbReference type="SUPFAM" id="SSF53850">
    <property type="entry name" value="Periplasmic binding protein-like II"/>
    <property type="match status" value="1"/>
</dbReference>
<feature type="chain" id="PRO_5040792193" evidence="5">
    <location>
        <begin position="28"/>
        <end position="354"/>
    </location>
</feature>
<dbReference type="PANTHER" id="PTHR30006">
    <property type="entry name" value="THIAMINE-BINDING PERIPLASMIC PROTEIN-RELATED"/>
    <property type="match status" value="1"/>
</dbReference>
<evidence type="ECO:0000256" key="2">
    <source>
        <dbReference type="ARBA" id="ARBA00022448"/>
    </source>
</evidence>
<keyword evidence="2" id="KW-0813">Transport</keyword>
<sequence>MVSRSRTALAGATFAVATLLLASCGSADDGSASGTGGPEKLTFVSYGGSGQDAQIKAFQEPYTAAHPNITFANSSPADVAQVKAQVQAGVVQWDVMSVAPAAAKQNCGTLFEKLSVPKLDPKDFTPQAIGECYVGNWSNATIFGYNAAKYPEGPKTLKDFFDTGKFPGKRGVITNLQNGILEFPLLADGVAPDKIYPLDVDRALRKWDTIRKDTLFAANVGALQQAASADQVDMFLLPDSRMISLLNDKKNVKMVWDTTVVTLNALAVPLGSKHKAAAEDFLQSLVQPEPAAKIAEALAVVPINLNAKPNLSENGKLLEVNGPVNTGKSVIQDIDWYSQNFDAVTTKLGNWLVG</sequence>
<evidence type="ECO:0000256" key="3">
    <source>
        <dbReference type="ARBA" id="ARBA00022729"/>
    </source>
</evidence>
<dbReference type="EMBL" id="JANYMP010000001">
    <property type="protein sequence ID" value="MCS7475852.1"/>
    <property type="molecule type" value="Genomic_DNA"/>
</dbReference>
<dbReference type="PROSITE" id="PS51257">
    <property type="entry name" value="PROKAR_LIPOPROTEIN"/>
    <property type="match status" value="1"/>
</dbReference>
<comment type="subcellular location">
    <subcellularLocation>
        <location evidence="1">Periplasm</location>
    </subcellularLocation>
</comment>
<dbReference type="AlphaFoldDB" id="A0A9X2VGT4"/>
<protein>
    <submittedName>
        <fullName evidence="6">Extracellular solute-binding protein</fullName>
    </submittedName>
</protein>
<organism evidence="6 7">
    <name type="scientific">Umezawaea endophytica</name>
    <dbReference type="NCBI Taxonomy" id="1654476"/>
    <lineage>
        <taxon>Bacteria</taxon>
        <taxon>Bacillati</taxon>
        <taxon>Actinomycetota</taxon>
        <taxon>Actinomycetes</taxon>
        <taxon>Pseudonocardiales</taxon>
        <taxon>Pseudonocardiaceae</taxon>
        <taxon>Umezawaea</taxon>
    </lineage>
</organism>
<evidence type="ECO:0000313" key="7">
    <source>
        <dbReference type="Proteomes" id="UP001141259"/>
    </source>
</evidence>
<keyword evidence="3 5" id="KW-0732">Signal</keyword>
<keyword evidence="4" id="KW-0574">Periplasm</keyword>
<dbReference type="Gene3D" id="3.40.190.10">
    <property type="entry name" value="Periplasmic binding protein-like II"/>
    <property type="match status" value="2"/>
</dbReference>
<keyword evidence="7" id="KW-1185">Reference proteome</keyword>
<dbReference type="GO" id="GO:0030976">
    <property type="term" value="F:thiamine pyrophosphate binding"/>
    <property type="evidence" value="ECO:0007669"/>
    <property type="project" value="TreeGrafter"/>
</dbReference>
<gene>
    <name evidence="6" type="ORF">NZH93_03225</name>
</gene>
<dbReference type="PANTHER" id="PTHR30006:SF3">
    <property type="entry name" value="THIAMINE-BINDING PERIPLASMIC PROTEIN"/>
    <property type="match status" value="1"/>
</dbReference>
<dbReference type="GO" id="GO:0015888">
    <property type="term" value="P:thiamine transport"/>
    <property type="evidence" value="ECO:0007669"/>
    <property type="project" value="TreeGrafter"/>
</dbReference>
<dbReference type="RefSeq" id="WP_259621353.1">
    <property type="nucleotide sequence ID" value="NZ_JANYMP010000001.1"/>
</dbReference>